<dbReference type="Proteomes" id="UP000289152">
    <property type="component" value="Unassembled WGS sequence"/>
</dbReference>
<dbReference type="InParanoid" id="A0A4Q1BUG1"/>
<dbReference type="VEuPathDB" id="FungiDB:TREMEDRAFT_61609"/>
<reference evidence="2 3" key="1">
    <citation type="submission" date="2016-06" db="EMBL/GenBank/DDBJ databases">
        <title>Evolution of pathogenesis and genome organization in the Tremellales.</title>
        <authorList>
            <person name="Cuomo C."/>
            <person name="Litvintseva A."/>
            <person name="Heitman J."/>
            <person name="Chen Y."/>
            <person name="Sun S."/>
            <person name="Springer D."/>
            <person name="Dromer F."/>
            <person name="Young S."/>
            <person name="Zeng Q."/>
            <person name="Chapman S."/>
            <person name="Gujja S."/>
            <person name="Saif S."/>
            <person name="Birren B."/>
        </authorList>
    </citation>
    <scope>NUCLEOTIDE SEQUENCE [LARGE SCALE GENOMIC DNA]</scope>
    <source>
        <strain evidence="2 3">ATCC 28783</strain>
    </source>
</reference>
<accession>A0A4Q1BUG1</accession>
<feature type="transmembrane region" description="Helical" evidence="1">
    <location>
        <begin position="54"/>
        <end position="71"/>
    </location>
</feature>
<dbReference type="OrthoDB" id="8907274at2759"/>
<sequence length="157" mass="18057">MTSFTDTVKYCFPSPSPVYSTNTDPVIRYDPESEEDQISRGTEKFSIKVMVKSYIVDWLLVVVLWGILFILEHAPGHKREFSLNDISIQHTFAEHERVPPFLLAIFSVGIPLVVLIPISLFVSKTRWDIHNALIGLYGDARASFAEYFRAVWSYWLV</sequence>
<proteinExistence type="predicted"/>
<evidence type="ECO:0000256" key="1">
    <source>
        <dbReference type="SAM" id="Phobius"/>
    </source>
</evidence>
<dbReference type="AlphaFoldDB" id="A0A4Q1BUG1"/>
<dbReference type="STRING" id="5217.A0A4Q1BUG1"/>
<evidence type="ECO:0000313" key="2">
    <source>
        <dbReference type="EMBL" id="RXK41754.1"/>
    </source>
</evidence>
<organism evidence="2 3">
    <name type="scientific">Tremella mesenterica</name>
    <name type="common">Jelly fungus</name>
    <dbReference type="NCBI Taxonomy" id="5217"/>
    <lineage>
        <taxon>Eukaryota</taxon>
        <taxon>Fungi</taxon>
        <taxon>Dikarya</taxon>
        <taxon>Basidiomycota</taxon>
        <taxon>Agaricomycotina</taxon>
        <taxon>Tremellomycetes</taxon>
        <taxon>Tremellales</taxon>
        <taxon>Tremellaceae</taxon>
        <taxon>Tremella</taxon>
    </lineage>
</organism>
<keyword evidence="1" id="KW-0812">Transmembrane</keyword>
<gene>
    <name evidence="2" type="ORF">M231_00989</name>
</gene>
<feature type="transmembrane region" description="Helical" evidence="1">
    <location>
        <begin position="101"/>
        <end position="122"/>
    </location>
</feature>
<dbReference type="EMBL" id="SDIL01000006">
    <property type="protein sequence ID" value="RXK41754.1"/>
    <property type="molecule type" value="Genomic_DNA"/>
</dbReference>
<keyword evidence="3" id="KW-1185">Reference proteome</keyword>
<comment type="caution">
    <text evidence="2">The sequence shown here is derived from an EMBL/GenBank/DDBJ whole genome shotgun (WGS) entry which is preliminary data.</text>
</comment>
<keyword evidence="1" id="KW-0472">Membrane</keyword>
<name>A0A4Q1BUG1_TREME</name>
<evidence type="ECO:0000313" key="3">
    <source>
        <dbReference type="Proteomes" id="UP000289152"/>
    </source>
</evidence>
<protein>
    <submittedName>
        <fullName evidence="2">Uncharacterized protein</fullName>
    </submittedName>
</protein>
<keyword evidence="1" id="KW-1133">Transmembrane helix</keyword>